<dbReference type="EMBL" id="CAADFL010000660">
    <property type="protein sequence ID" value="VFK19985.1"/>
    <property type="molecule type" value="Genomic_DNA"/>
</dbReference>
<dbReference type="AlphaFoldDB" id="A0A450TFS6"/>
<name>A0A450TFS6_9GAMM</name>
<protein>
    <submittedName>
        <fullName evidence="2">Uncharacterized protein</fullName>
    </submittedName>
</protein>
<proteinExistence type="predicted"/>
<evidence type="ECO:0000256" key="1">
    <source>
        <dbReference type="SAM" id="Phobius"/>
    </source>
</evidence>
<accession>A0A450TFS6</accession>
<evidence type="ECO:0000313" key="2">
    <source>
        <dbReference type="EMBL" id="VFJ66025.1"/>
    </source>
</evidence>
<evidence type="ECO:0000313" key="3">
    <source>
        <dbReference type="EMBL" id="VFK19985.1"/>
    </source>
</evidence>
<keyword evidence="1" id="KW-0472">Membrane</keyword>
<keyword evidence="1" id="KW-0812">Transmembrane</keyword>
<reference evidence="2" key="1">
    <citation type="submission" date="2019-02" db="EMBL/GenBank/DDBJ databases">
        <authorList>
            <person name="Gruber-Vodicka R. H."/>
            <person name="Seah K. B. B."/>
        </authorList>
    </citation>
    <scope>NUCLEOTIDE SEQUENCE</scope>
    <source>
        <strain evidence="2">BECK_BZ163</strain>
        <strain evidence="3">BECK_BZ164</strain>
    </source>
</reference>
<keyword evidence="1" id="KW-1133">Transmembrane helix</keyword>
<dbReference type="EMBL" id="CAADEZ010000398">
    <property type="protein sequence ID" value="VFJ66025.1"/>
    <property type="molecule type" value="Genomic_DNA"/>
</dbReference>
<sequence>MLCQAGAIPGIPDRRVGDVVLQVMKPGSEKAAVGTMPFVGVLLWLFLARRPETQ</sequence>
<organism evidence="2">
    <name type="scientific">Candidatus Kentrum sp. FM</name>
    <dbReference type="NCBI Taxonomy" id="2126340"/>
    <lineage>
        <taxon>Bacteria</taxon>
        <taxon>Pseudomonadati</taxon>
        <taxon>Pseudomonadota</taxon>
        <taxon>Gammaproteobacteria</taxon>
        <taxon>Candidatus Kentrum</taxon>
    </lineage>
</organism>
<feature type="transmembrane region" description="Helical" evidence="1">
    <location>
        <begin position="31"/>
        <end position="48"/>
    </location>
</feature>
<gene>
    <name evidence="2" type="ORF">BECKFM1743A_GA0114220_103984</name>
    <name evidence="3" type="ORF">BECKFM1743B_GA0114221_106602</name>
</gene>